<feature type="transmembrane region" description="Helical" evidence="1">
    <location>
        <begin position="7"/>
        <end position="25"/>
    </location>
</feature>
<protein>
    <submittedName>
        <fullName evidence="2">Uncharacterized protein</fullName>
    </submittedName>
</protein>
<reference evidence="2 3" key="1">
    <citation type="submission" date="2014-09" db="EMBL/GenBank/DDBJ databases">
        <title>Sporocytophaga myxococcoides PG-01 genome sequencing.</title>
        <authorList>
            <person name="Liu L."/>
            <person name="Gao P.J."/>
            <person name="Chen G.J."/>
            <person name="Wang L.S."/>
        </authorList>
    </citation>
    <scope>NUCLEOTIDE SEQUENCE [LARGE SCALE GENOMIC DNA]</scope>
    <source>
        <strain evidence="2 3">PG-01</strain>
    </source>
</reference>
<proteinExistence type="predicted"/>
<feature type="transmembrane region" description="Helical" evidence="1">
    <location>
        <begin position="114"/>
        <end position="133"/>
    </location>
</feature>
<accession>A0A098LIC1</accession>
<gene>
    <name evidence="2" type="ORF">MYP_3012</name>
</gene>
<dbReference type="Proteomes" id="UP000030185">
    <property type="component" value="Unassembled WGS sequence"/>
</dbReference>
<evidence type="ECO:0000313" key="2">
    <source>
        <dbReference type="EMBL" id="GAL85783.1"/>
    </source>
</evidence>
<comment type="caution">
    <text evidence="2">The sequence shown here is derived from an EMBL/GenBank/DDBJ whole genome shotgun (WGS) entry which is preliminary data.</text>
</comment>
<keyword evidence="1" id="KW-0472">Membrane</keyword>
<feature type="transmembrane region" description="Helical" evidence="1">
    <location>
        <begin position="31"/>
        <end position="61"/>
    </location>
</feature>
<organism evidence="2 3">
    <name type="scientific">Sporocytophaga myxococcoides</name>
    <dbReference type="NCBI Taxonomy" id="153721"/>
    <lineage>
        <taxon>Bacteria</taxon>
        <taxon>Pseudomonadati</taxon>
        <taxon>Bacteroidota</taxon>
        <taxon>Cytophagia</taxon>
        <taxon>Cytophagales</taxon>
        <taxon>Cytophagaceae</taxon>
        <taxon>Sporocytophaga</taxon>
    </lineage>
</organism>
<feature type="transmembrane region" description="Helical" evidence="1">
    <location>
        <begin position="73"/>
        <end position="94"/>
    </location>
</feature>
<dbReference type="AlphaFoldDB" id="A0A098LIC1"/>
<dbReference type="EMBL" id="BBLT01000006">
    <property type="protein sequence ID" value="GAL85783.1"/>
    <property type="molecule type" value="Genomic_DNA"/>
</dbReference>
<name>A0A098LIC1_9BACT</name>
<evidence type="ECO:0000256" key="1">
    <source>
        <dbReference type="SAM" id="Phobius"/>
    </source>
</evidence>
<evidence type="ECO:0000313" key="3">
    <source>
        <dbReference type="Proteomes" id="UP000030185"/>
    </source>
</evidence>
<dbReference type="RefSeq" id="WP_045464785.1">
    <property type="nucleotide sequence ID" value="NZ_BBLT01000006.1"/>
</dbReference>
<sequence>MKKIVKVLLTTFAVILISFSILALFSEQNYLYVVLIGGLSYFVPFAILNYIYVSIIFYGILQKSYFAKLFVQLMIITSISTILVIIAVISEMYYHYSKFDIDILIENKRNVFQYFIFGIVVAVVTGIIDYLIFFKSLTMPAKKGL</sequence>
<keyword evidence="1" id="KW-0812">Transmembrane</keyword>
<keyword evidence="1" id="KW-1133">Transmembrane helix</keyword>
<keyword evidence="3" id="KW-1185">Reference proteome</keyword>